<protein>
    <submittedName>
        <fullName evidence="10">Sugar ABC transporter permease</fullName>
    </submittedName>
</protein>
<dbReference type="InterPro" id="IPR050809">
    <property type="entry name" value="UgpAE/MalFG_permease"/>
</dbReference>
<sequence length="327" mass="36596">MTSKESKPIEANGTKTSQVVDNFEARKHWSIGRKLSWHFRQYWHLWLMTIPGMAFVAIFAYVPMYGLQLAFKEFTPKKGLTGGKFVGLKYFEKFVTSPLFGEIMGNTVNIALWTLLTGFIAPIILALLLNQMQNQKIKSFVQTITYMPHFISIVVLVSMVTLFLTPGTGLLGRVFGANNLLASPDAFVHIYWISGVWQSCGWSAIIYLAALSSVDPGLYEAAKIDGANRLQLIRHVDIPTILPTCVILLIMNMGHVLNVGFDKTFLMQNTMNMPASEVISTYVYKVGMVSNQFSYSTAIGLFNTIINFIFLMLANGISRRVSDTSIF</sequence>
<evidence type="ECO:0000313" key="12">
    <source>
        <dbReference type="Proteomes" id="UP000374630"/>
    </source>
</evidence>
<evidence type="ECO:0000313" key="10">
    <source>
        <dbReference type="EMBL" id="KAA8824387.1"/>
    </source>
</evidence>
<dbReference type="EMBL" id="RZNZ01000004">
    <property type="protein sequence ID" value="KAA8821445.1"/>
    <property type="molecule type" value="Genomic_DNA"/>
</dbReference>
<evidence type="ECO:0000256" key="6">
    <source>
        <dbReference type="ARBA" id="ARBA00023136"/>
    </source>
</evidence>
<comment type="similarity">
    <text evidence="7">Belongs to the binding-protein-dependent transport system permease family.</text>
</comment>
<dbReference type="EMBL" id="RZOA01000003">
    <property type="protein sequence ID" value="KAA8824387.1"/>
    <property type="molecule type" value="Genomic_DNA"/>
</dbReference>
<evidence type="ECO:0000256" key="5">
    <source>
        <dbReference type="ARBA" id="ARBA00022989"/>
    </source>
</evidence>
<reference evidence="11 12" key="1">
    <citation type="journal article" date="2019" name="Syst. Appl. Microbiol.">
        <title>Characterization of Bifidobacterium species in feaces of the Egyptian fruit bat: Description of B. vespertilionis sp. nov. and B. rousetti sp. nov.</title>
        <authorList>
            <person name="Modesto M."/>
            <person name="Satti M."/>
            <person name="Watanabe K."/>
            <person name="Puglisi E."/>
            <person name="Morelli L."/>
            <person name="Huang C.-H."/>
            <person name="Liou J.-S."/>
            <person name="Miyashita M."/>
            <person name="Tamura T."/>
            <person name="Saito S."/>
            <person name="Mori K."/>
            <person name="Huang L."/>
            <person name="Sciavilla P."/>
            <person name="Sandri C."/>
            <person name="Spiezio C."/>
            <person name="Vitali F."/>
            <person name="Cavalieri D."/>
            <person name="Perpetuini G."/>
            <person name="Tofalo R."/>
            <person name="Bonetti A."/>
            <person name="Arita M."/>
            <person name="Mattarelli P."/>
        </authorList>
    </citation>
    <scope>NUCLEOTIDE SEQUENCE [LARGE SCALE GENOMIC DNA]</scope>
    <source>
        <strain evidence="9 12">RST16</strain>
        <strain evidence="10 11">RST8</strain>
    </source>
</reference>
<dbReference type="SUPFAM" id="SSF161098">
    <property type="entry name" value="MetI-like"/>
    <property type="match status" value="1"/>
</dbReference>
<dbReference type="GO" id="GO:0055085">
    <property type="term" value="P:transmembrane transport"/>
    <property type="evidence" value="ECO:0007669"/>
    <property type="project" value="InterPro"/>
</dbReference>
<feature type="transmembrane region" description="Helical" evidence="7">
    <location>
        <begin position="232"/>
        <end position="251"/>
    </location>
</feature>
<comment type="subcellular location">
    <subcellularLocation>
        <location evidence="1 7">Cell membrane</location>
        <topology evidence="1 7">Multi-pass membrane protein</topology>
    </subcellularLocation>
</comment>
<dbReference type="Proteomes" id="UP000345527">
    <property type="component" value="Unassembled WGS sequence"/>
</dbReference>
<proteinExistence type="inferred from homology"/>
<gene>
    <name evidence="10" type="ORF">EM848_02540</name>
    <name evidence="9" type="ORF">EMO90_04520</name>
</gene>
<dbReference type="OrthoDB" id="9785836at2"/>
<keyword evidence="12" id="KW-1185">Reference proteome</keyword>
<dbReference type="InterPro" id="IPR000515">
    <property type="entry name" value="MetI-like"/>
</dbReference>
<comment type="caution">
    <text evidence="10">The sequence shown here is derived from an EMBL/GenBank/DDBJ whole genome shotgun (WGS) entry which is preliminary data.</text>
</comment>
<evidence type="ECO:0000256" key="3">
    <source>
        <dbReference type="ARBA" id="ARBA00022475"/>
    </source>
</evidence>
<organism evidence="10 11">
    <name type="scientific">Bifidobacterium vespertilionis</name>
    <dbReference type="NCBI Taxonomy" id="2562524"/>
    <lineage>
        <taxon>Bacteria</taxon>
        <taxon>Bacillati</taxon>
        <taxon>Actinomycetota</taxon>
        <taxon>Actinomycetes</taxon>
        <taxon>Bifidobacteriales</taxon>
        <taxon>Bifidobacteriaceae</taxon>
        <taxon>Bifidobacterium</taxon>
    </lineage>
</organism>
<feature type="transmembrane region" description="Helical" evidence="7">
    <location>
        <begin position="293"/>
        <end position="314"/>
    </location>
</feature>
<keyword evidence="4 7" id="KW-0812">Transmembrane</keyword>
<evidence type="ECO:0000256" key="4">
    <source>
        <dbReference type="ARBA" id="ARBA00022692"/>
    </source>
</evidence>
<dbReference type="PROSITE" id="PS50928">
    <property type="entry name" value="ABC_TM1"/>
    <property type="match status" value="1"/>
</dbReference>
<keyword evidence="2 7" id="KW-0813">Transport</keyword>
<dbReference type="RefSeq" id="WP_150353457.1">
    <property type="nucleotide sequence ID" value="NZ_RZNZ01000004.1"/>
</dbReference>
<keyword evidence="5 7" id="KW-1133">Transmembrane helix</keyword>
<evidence type="ECO:0000256" key="2">
    <source>
        <dbReference type="ARBA" id="ARBA00022448"/>
    </source>
</evidence>
<feature type="transmembrane region" description="Helical" evidence="7">
    <location>
        <begin position="110"/>
        <end position="129"/>
    </location>
</feature>
<feature type="transmembrane region" description="Helical" evidence="7">
    <location>
        <begin position="190"/>
        <end position="211"/>
    </location>
</feature>
<dbReference type="InterPro" id="IPR035906">
    <property type="entry name" value="MetI-like_sf"/>
</dbReference>
<dbReference type="CDD" id="cd06261">
    <property type="entry name" value="TM_PBP2"/>
    <property type="match status" value="1"/>
</dbReference>
<dbReference type="PANTHER" id="PTHR43227">
    <property type="entry name" value="BLL4140 PROTEIN"/>
    <property type="match status" value="1"/>
</dbReference>
<feature type="transmembrane region" description="Helical" evidence="7">
    <location>
        <begin position="150"/>
        <end position="170"/>
    </location>
</feature>
<keyword evidence="3" id="KW-1003">Cell membrane</keyword>
<dbReference type="Pfam" id="PF00528">
    <property type="entry name" value="BPD_transp_1"/>
    <property type="match status" value="1"/>
</dbReference>
<dbReference type="AlphaFoldDB" id="A0A5J5DX44"/>
<evidence type="ECO:0000256" key="7">
    <source>
        <dbReference type="RuleBase" id="RU363032"/>
    </source>
</evidence>
<dbReference type="GO" id="GO:0005886">
    <property type="term" value="C:plasma membrane"/>
    <property type="evidence" value="ECO:0007669"/>
    <property type="project" value="UniProtKB-SubCell"/>
</dbReference>
<feature type="domain" description="ABC transmembrane type-1" evidence="8">
    <location>
        <begin position="104"/>
        <end position="314"/>
    </location>
</feature>
<accession>A0A5J5DX44</accession>
<name>A0A5J5DX44_9BIFI</name>
<evidence type="ECO:0000259" key="8">
    <source>
        <dbReference type="PROSITE" id="PS50928"/>
    </source>
</evidence>
<dbReference type="PANTHER" id="PTHR43227:SF11">
    <property type="entry name" value="BLL4140 PROTEIN"/>
    <property type="match status" value="1"/>
</dbReference>
<feature type="transmembrane region" description="Helical" evidence="7">
    <location>
        <begin position="43"/>
        <end position="62"/>
    </location>
</feature>
<evidence type="ECO:0000313" key="11">
    <source>
        <dbReference type="Proteomes" id="UP000345527"/>
    </source>
</evidence>
<dbReference type="Proteomes" id="UP000374630">
    <property type="component" value="Unassembled WGS sequence"/>
</dbReference>
<keyword evidence="6 7" id="KW-0472">Membrane</keyword>
<evidence type="ECO:0000256" key="1">
    <source>
        <dbReference type="ARBA" id="ARBA00004651"/>
    </source>
</evidence>
<dbReference type="Gene3D" id="1.10.3720.10">
    <property type="entry name" value="MetI-like"/>
    <property type="match status" value="1"/>
</dbReference>
<evidence type="ECO:0000313" key="9">
    <source>
        <dbReference type="EMBL" id="KAA8821445.1"/>
    </source>
</evidence>